<feature type="transmembrane region" description="Helical" evidence="7">
    <location>
        <begin position="131"/>
        <end position="148"/>
    </location>
</feature>
<keyword evidence="3 7" id="KW-0812">Transmembrane</keyword>
<feature type="transmembrane region" description="Helical" evidence="7">
    <location>
        <begin position="224"/>
        <end position="245"/>
    </location>
</feature>
<reference evidence="9" key="1">
    <citation type="journal article" date="2019" name="Int. J. Syst. Evol. Microbiol.">
        <title>The Global Catalogue of Microorganisms (GCM) 10K type strain sequencing project: providing services to taxonomists for standard genome sequencing and annotation.</title>
        <authorList>
            <consortium name="The Broad Institute Genomics Platform"/>
            <consortium name="The Broad Institute Genome Sequencing Center for Infectious Disease"/>
            <person name="Wu L."/>
            <person name="Ma J."/>
        </authorList>
    </citation>
    <scope>NUCLEOTIDE SEQUENCE [LARGE SCALE GENOMIC DNA]</scope>
    <source>
        <strain evidence="9">JCM 18304</strain>
    </source>
</reference>
<evidence type="ECO:0000256" key="6">
    <source>
        <dbReference type="SAM" id="MobiDB-lite"/>
    </source>
</evidence>
<keyword evidence="9" id="KW-1185">Reference proteome</keyword>
<feature type="compositionally biased region" description="Low complexity" evidence="6">
    <location>
        <begin position="336"/>
        <end position="345"/>
    </location>
</feature>
<dbReference type="PANTHER" id="PTHR30238">
    <property type="entry name" value="MEMBRANE BOUND PREDICTED REDOX MODULATOR"/>
    <property type="match status" value="1"/>
</dbReference>
<evidence type="ECO:0000313" key="9">
    <source>
        <dbReference type="Proteomes" id="UP001501570"/>
    </source>
</evidence>
<dbReference type="InterPro" id="IPR022369">
    <property type="entry name" value="Integral_membrane_TerC_rswitch"/>
</dbReference>
<evidence type="ECO:0000313" key="8">
    <source>
        <dbReference type="EMBL" id="GAA5191966.1"/>
    </source>
</evidence>
<evidence type="ECO:0000256" key="7">
    <source>
        <dbReference type="SAM" id="Phobius"/>
    </source>
</evidence>
<evidence type="ECO:0000256" key="5">
    <source>
        <dbReference type="ARBA" id="ARBA00023136"/>
    </source>
</evidence>
<comment type="similarity">
    <text evidence="2">Belongs to the TerC family.</text>
</comment>
<organism evidence="8 9">
    <name type="scientific">Rugosimonospora acidiphila</name>
    <dbReference type="NCBI Taxonomy" id="556531"/>
    <lineage>
        <taxon>Bacteria</taxon>
        <taxon>Bacillati</taxon>
        <taxon>Actinomycetota</taxon>
        <taxon>Actinomycetes</taxon>
        <taxon>Micromonosporales</taxon>
        <taxon>Micromonosporaceae</taxon>
        <taxon>Rugosimonospora</taxon>
    </lineage>
</organism>
<sequence length="351" mass="38239">MHVSLLMWIVSLVGLIAMLAVDLLIIGRRPHTPSIRESLLWVACYVGLAVVFGIGISLGYGGRYGGEFFAGWLTEYSLSVDNLFVFVVIMTRFRTPRAYQQKALLVGIGFALILRGLFIAVGAAALDRFEWVFYLFGLFLLYTAINLARQGSGEEPEFKENPLLRWTRRVIPVSREYHEARILVRRAGRLTFTPMLIVMVALGTTDLIFALDSIPAIFGLTKQAYLVFTANVFALMGLRQLYFLLGNLLDRLVFLSTGLAAVLGFIGVKLILDALHTNKLPFLNGGKPIPWAPHIPIWLSLTVIAGALLVATVASLIKSSRDAAAGNPEQAPRIPGPSADPAGAGSDAGGR</sequence>
<dbReference type="RefSeq" id="WP_345633483.1">
    <property type="nucleotide sequence ID" value="NZ_BAABJQ010000016.1"/>
</dbReference>
<feature type="transmembrane region" description="Helical" evidence="7">
    <location>
        <begin position="39"/>
        <end position="60"/>
    </location>
</feature>
<feature type="transmembrane region" description="Helical" evidence="7">
    <location>
        <begin position="252"/>
        <end position="275"/>
    </location>
</feature>
<name>A0ABP9S796_9ACTN</name>
<comment type="subcellular location">
    <subcellularLocation>
        <location evidence="1">Membrane</location>
        <topology evidence="1">Multi-pass membrane protein</topology>
    </subcellularLocation>
</comment>
<feature type="transmembrane region" description="Helical" evidence="7">
    <location>
        <begin position="295"/>
        <end position="317"/>
    </location>
</feature>
<feature type="transmembrane region" description="Helical" evidence="7">
    <location>
        <begin position="6"/>
        <end position="27"/>
    </location>
</feature>
<dbReference type="Proteomes" id="UP001501570">
    <property type="component" value="Unassembled WGS sequence"/>
</dbReference>
<evidence type="ECO:0000256" key="1">
    <source>
        <dbReference type="ARBA" id="ARBA00004141"/>
    </source>
</evidence>
<feature type="transmembrane region" description="Helical" evidence="7">
    <location>
        <begin position="72"/>
        <end position="91"/>
    </location>
</feature>
<accession>A0ABP9S796</accession>
<dbReference type="EMBL" id="BAABJQ010000016">
    <property type="protein sequence ID" value="GAA5191966.1"/>
    <property type="molecule type" value="Genomic_DNA"/>
</dbReference>
<protein>
    <submittedName>
        <fullName evidence="8">TerC family protein</fullName>
    </submittedName>
</protein>
<dbReference type="PANTHER" id="PTHR30238:SF0">
    <property type="entry name" value="THYLAKOID MEMBRANE PROTEIN TERC, CHLOROPLASTIC"/>
    <property type="match status" value="1"/>
</dbReference>
<feature type="transmembrane region" description="Helical" evidence="7">
    <location>
        <begin position="195"/>
        <end position="218"/>
    </location>
</feature>
<evidence type="ECO:0000256" key="4">
    <source>
        <dbReference type="ARBA" id="ARBA00022989"/>
    </source>
</evidence>
<dbReference type="Pfam" id="PF03741">
    <property type="entry name" value="TerC"/>
    <property type="match status" value="1"/>
</dbReference>
<dbReference type="InterPro" id="IPR005496">
    <property type="entry name" value="Integral_membrane_TerC"/>
</dbReference>
<dbReference type="NCBIfam" id="TIGR03718">
    <property type="entry name" value="R_switched_Alx"/>
    <property type="match status" value="1"/>
</dbReference>
<comment type="caution">
    <text evidence="8">The sequence shown here is derived from an EMBL/GenBank/DDBJ whole genome shotgun (WGS) entry which is preliminary data.</text>
</comment>
<keyword evidence="4 7" id="KW-1133">Transmembrane helix</keyword>
<evidence type="ECO:0000256" key="2">
    <source>
        <dbReference type="ARBA" id="ARBA00007511"/>
    </source>
</evidence>
<gene>
    <name evidence="8" type="ORF">GCM10023322_50520</name>
</gene>
<feature type="region of interest" description="Disordered" evidence="6">
    <location>
        <begin position="323"/>
        <end position="351"/>
    </location>
</feature>
<evidence type="ECO:0000256" key="3">
    <source>
        <dbReference type="ARBA" id="ARBA00022692"/>
    </source>
</evidence>
<feature type="transmembrane region" description="Helical" evidence="7">
    <location>
        <begin position="103"/>
        <end position="125"/>
    </location>
</feature>
<proteinExistence type="inferred from homology"/>
<keyword evidence="5 7" id="KW-0472">Membrane</keyword>